<dbReference type="SUPFAM" id="SSF52540">
    <property type="entry name" value="P-loop containing nucleoside triphosphate hydrolases"/>
    <property type="match status" value="1"/>
</dbReference>
<dbReference type="GO" id="GO:0005663">
    <property type="term" value="C:DNA replication factor C complex"/>
    <property type="evidence" value="ECO:0007669"/>
    <property type="project" value="InterPro"/>
</dbReference>
<dbReference type="InterPro" id="IPR013725">
    <property type="entry name" value="DNA_replication_fac_RFC1_C"/>
</dbReference>
<feature type="domain" description="DNA replication factor RFC1 C-terminal" evidence="3">
    <location>
        <begin position="319"/>
        <end position="434"/>
    </location>
</feature>
<dbReference type="InterPro" id="IPR008921">
    <property type="entry name" value="DNA_pol3_clamp-load_cplx_C"/>
</dbReference>
<dbReference type="GO" id="GO:0006260">
    <property type="term" value="P:DNA replication"/>
    <property type="evidence" value="ECO:0007669"/>
    <property type="project" value="UniProtKB-KW"/>
</dbReference>
<proteinExistence type="inferred from homology"/>
<sequence length="469" mass="55605">MKITNLWINKYKPTNINEIYGNQEQINFIKNNLLNNSNKTFIISGNEGIGKTLIIKLILENLKYNIDIIYPNDIKLMRTTSDFMNDYYNYNNSLYSKILFDQLNKTDINSNKIAIIFNKIENITLSSEKKYIMDIYKENNKIKLINGFPLFFITNNDHSKLSYELKKNCIEIKFNNLTNEEYYKLIMMIANNENISFENNDVIDKLISFSQHDIRRLINLFQELYFHIDNKNNMITNNLINIFINKSREKNINIGLFNATQQILNNYLDHTSIMNLYEIEKVLLPLMIHENYFKKILINNNNNNFKYIIDIIGEITDLLSISDNIETNIYTDQNWFLQFIHGFNTCIKTSYLINHSNNNFIINDKDIKFSIDLNKTSLKNINKKNINNLNFYLNKNLNIKSLFDTLMLNNICNQLVKNNKEQLLINILKKYDLNVNLKNIELCLKIDKTCDIYTGNLKKKYKRIIDNNK</sequence>
<dbReference type="Gene3D" id="1.20.272.10">
    <property type="match status" value="1"/>
</dbReference>
<dbReference type="SUPFAM" id="SSF48019">
    <property type="entry name" value="post-AAA+ oligomerization domain-like"/>
    <property type="match status" value="1"/>
</dbReference>
<evidence type="ECO:0000259" key="3">
    <source>
        <dbReference type="Pfam" id="PF08519"/>
    </source>
</evidence>
<dbReference type="PANTHER" id="PTHR23389:SF6">
    <property type="entry name" value="REPLICATION FACTOR C SUBUNIT 1"/>
    <property type="match status" value="1"/>
</dbReference>
<dbReference type="InterPro" id="IPR027417">
    <property type="entry name" value="P-loop_NTPase"/>
</dbReference>
<dbReference type="Gene3D" id="1.10.8.60">
    <property type="match status" value="1"/>
</dbReference>
<dbReference type="EMBL" id="MN739896">
    <property type="protein sequence ID" value="QHT76414.1"/>
    <property type="molecule type" value="Genomic_DNA"/>
</dbReference>
<dbReference type="GO" id="GO:0005634">
    <property type="term" value="C:nucleus"/>
    <property type="evidence" value="ECO:0007669"/>
    <property type="project" value="TreeGrafter"/>
</dbReference>
<dbReference type="GO" id="GO:0005524">
    <property type="term" value="F:ATP binding"/>
    <property type="evidence" value="ECO:0007669"/>
    <property type="project" value="InterPro"/>
</dbReference>
<reference evidence="4" key="1">
    <citation type="journal article" date="2020" name="Nature">
        <title>Giant virus diversity and host interactions through global metagenomics.</title>
        <authorList>
            <person name="Schulz F."/>
            <person name="Roux S."/>
            <person name="Paez-Espino D."/>
            <person name="Jungbluth S."/>
            <person name="Walsh D.A."/>
            <person name="Denef V.J."/>
            <person name="McMahon K.D."/>
            <person name="Konstantinidis K.T."/>
            <person name="Eloe-Fadrosh E.A."/>
            <person name="Kyrpides N.C."/>
            <person name="Woyke T."/>
        </authorList>
    </citation>
    <scope>NUCLEOTIDE SEQUENCE</scope>
    <source>
        <strain evidence="4">GVMAG-M-3300023179-82</strain>
    </source>
</reference>
<protein>
    <recommendedName>
        <fullName evidence="3">DNA replication factor RFC1 C-terminal domain-containing protein</fullName>
    </recommendedName>
</protein>
<dbReference type="Gene3D" id="3.40.50.300">
    <property type="entry name" value="P-loop containing nucleotide triphosphate hydrolases"/>
    <property type="match status" value="1"/>
</dbReference>
<evidence type="ECO:0000313" key="4">
    <source>
        <dbReference type="EMBL" id="QHT76414.1"/>
    </source>
</evidence>
<evidence type="ECO:0000256" key="1">
    <source>
        <dbReference type="ARBA" id="ARBA00006116"/>
    </source>
</evidence>
<organism evidence="4">
    <name type="scientific">viral metagenome</name>
    <dbReference type="NCBI Taxonomy" id="1070528"/>
    <lineage>
        <taxon>unclassified sequences</taxon>
        <taxon>metagenomes</taxon>
        <taxon>organismal metagenomes</taxon>
    </lineage>
</organism>
<name>A0A6C0H7D2_9ZZZZ</name>
<evidence type="ECO:0000256" key="2">
    <source>
        <dbReference type="ARBA" id="ARBA00022705"/>
    </source>
</evidence>
<dbReference type="Pfam" id="PF08519">
    <property type="entry name" value="RFC1"/>
    <property type="match status" value="1"/>
</dbReference>
<dbReference type="GO" id="GO:0003677">
    <property type="term" value="F:DNA binding"/>
    <property type="evidence" value="ECO:0007669"/>
    <property type="project" value="InterPro"/>
</dbReference>
<comment type="similarity">
    <text evidence="1">Belongs to the activator 1 large subunit family.</text>
</comment>
<accession>A0A6C0H7D2</accession>
<dbReference type="PANTHER" id="PTHR23389">
    <property type="entry name" value="CHROMOSOME TRANSMISSION FIDELITY FACTOR 18"/>
    <property type="match status" value="1"/>
</dbReference>
<keyword evidence="2" id="KW-0235">DNA replication</keyword>
<dbReference type="AlphaFoldDB" id="A0A6C0H7D2"/>
<dbReference type="GO" id="GO:0003689">
    <property type="term" value="F:DNA clamp loader activity"/>
    <property type="evidence" value="ECO:0007669"/>
    <property type="project" value="InterPro"/>
</dbReference>